<dbReference type="Pfam" id="PF26592">
    <property type="entry name" value="PrgI_like"/>
    <property type="match status" value="1"/>
</dbReference>
<feature type="transmembrane region" description="Helical" evidence="1">
    <location>
        <begin position="30"/>
        <end position="48"/>
    </location>
</feature>
<dbReference type="InterPro" id="IPR058596">
    <property type="entry name" value="TraC-like_dom"/>
</dbReference>
<evidence type="ECO:0000313" key="4">
    <source>
        <dbReference type="EMBL" id="ELZ89088.1"/>
    </source>
</evidence>
<reference evidence="4 5" key="1">
    <citation type="journal article" date="2014" name="PLoS Genet.">
        <title>Phylogenetically driven sequencing of extremely halophilic archaea reveals strategies for static and dynamic osmo-response.</title>
        <authorList>
            <person name="Becker E.A."/>
            <person name="Seitzer P.M."/>
            <person name="Tritt A."/>
            <person name="Larsen D."/>
            <person name="Krusor M."/>
            <person name="Yao A.I."/>
            <person name="Wu D."/>
            <person name="Madern D."/>
            <person name="Eisen J.A."/>
            <person name="Darling A.E."/>
            <person name="Facciotti M.T."/>
        </authorList>
    </citation>
    <scope>NUCLEOTIDE SEQUENCE [LARGE SCALE GENOMIC DNA]</scope>
    <source>
        <strain evidence="4 5">ATCC BAA-897</strain>
    </source>
</reference>
<evidence type="ECO:0000256" key="1">
    <source>
        <dbReference type="SAM" id="Phobius"/>
    </source>
</evidence>
<sequence length="374" mass="42181">MSTDSDAAERRLMDEFGEESRIPGLNIEEGDVGVLIVFPLLGLFIAGLTGIDSLAVPLIAGGIGLGAAVVYVTPDHLTAWAWATDVSRFAMRPRQTFSAPIETDTDTTAESVRNAGGLANYTPFKPDERTQELTNIERAWPGVGAIQRSDGVMEAFIEVNPGNMDFAMSDDWASLQAAGTAFANTELDSKLTFHATTRSFPVEQLTENIERRLSDEDVTQNPVFRELLEEYRERRPRAMRNRGTQQIRFFIGVEVSPLEVYDRFHDERTPAEKLTELPGIGFLFTPFVTRREDLSKPEERARMFERLTTRITNIDSGFIQQASGWSARRVSTAELFILTMEFWNGHEHDYDNPQRVIRDHPIIGRSRREDSFDA</sequence>
<keyword evidence="5" id="KW-1185">Reference proteome</keyword>
<proteinExistence type="predicted"/>
<dbReference type="InterPro" id="IPR058597">
    <property type="entry name" value="PrgI-like_dom"/>
</dbReference>
<accession>M0HZC0</accession>
<evidence type="ECO:0000259" key="3">
    <source>
        <dbReference type="Pfam" id="PF26593"/>
    </source>
</evidence>
<gene>
    <name evidence="4" type="ORF">C441_16374</name>
</gene>
<dbReference type="AlphaFoldDB" id="M0HZC0"/>
<organism evidence="4 5">
    <name type="scientific">Haloferax sulfurifontis ATCC BAA-897</name>
    <dbReference type="NCBI Taxonomy" id="662480"/>
    <lineage>
        <taxon>Archaea</taxon>
        <taxon>Methanobacteriati</taxon>
        <taxon>Methanobacteriota</taxon>
        <taxon>Stenosarchaea group</taxon>
        <taxon>Halobacteria</taxon>
        <taxon>Halobacteriales</taxon>
        <taxon>Haloferacaceae</taxon>
        <taxon>Haloferax</taxon>
    </lineage>
</organism>
<evidence type="ECO:0000259" key="2">
    <source>
        <dbReference type="Pfam" id="PF26592"/>
    </source>
</evidence>
<feature type="domain" description="PrgI-like" evidence="2">
    <location>
        <begin position="21"/>
        <end position="95"/>
    </location>
</feature>
<dbReference type="OrthoDB" id="299650at2157"/>
<name>M0HZC0_9EURY</name>
<dbReference type="RefSeq" id="WP_007276020.1">
    <property type="nucleotide sequence ID" value="NZ_AOLM01000027.1"/>
</dbReference>
<protein>
    <submittedName>
        <fullName evidence="4">Uncharacterized protein</fullName>
    </submittedName>
</protein>
<feature type="domain" description="TraC-like" evidence="3">
    <location>
        <begin position="137"/>
        <end position="345"/>
    </location>
</feature>
<comment type="caution">
    <text evidence="4">The sequence shown here is derived from an EMBL/GenBank/DDBJ whole genome shotgun (WGS) entry which is preliminary data.</text>
</comment>
<dbReference type="EMBL" id="AOLM01000027">
    <property type="protein sequence ID" value="ELZ89088.1"/>
    <property type="molecule type" value="Genomic_DNA"/>
</dbReference>
<keyword evidence="1" id="KW-1133">Transmembrane helix</keyword>
<dbReference type="Pfam" id="PF26593">
    <property type="entry name" value="TraC-like"/>
    <property type="match status" value="1"/>
</dbReference>
<keyword evidence="1" id="KW-0812">Transmembrane</keyword>
<evidence type="ECO:0000313" key="5">
    <source>
        <dbReference type="Proteomes" id="UP000011508"/>
    </source>
</evidence>
<dbReference type="Proteomes" id="UP000011508">
    <property type="component" value="Unassembled WGS sequence"/>
</dbReference>
<keyword evidence="1" id="KW-0472">Membrane</keyword>